<sequence length="721" mass="82455">MGSIEVRNPLLSKKLKRTETRLLIIDDNQIRYNQICDLLTNNDYQVNAVLLDDLKSFEKQLNFNWDLIIFGRAYDLKYEQALSLVRLSQQPNLPMILLKPDDYRAEQYAQYIHKGIYDILNFDYLERFYVGLVRALSFSRLSQTQQYLMNELETAQIQAQSLVDDSNRAVATIQEGIHIQANADYLKLFGLQNEDEIIGLPLLDLLQPSDLNDFKTRFKKISQGQFDLGRVEIQSLNPQVSASGPLKLEFLPSTSEEDAVQISIDTQSQAVTTEKTAGKPSTFQLLKRELNKQSAPANALVTFSFGAYDPELLQSDWTTFSGYFNTVKEFLMEQTRLPLFKLEYDVIVGLFQADSKAILESKLISLNALSKPQLITVGQKSFPLNLRLGYVMLEQGLKDEIHCNTLIAQAFSTPLPQAEVASEFKLDIPSSSSSPSSLDMPSIDFSVADKPVASPTVATISPAVTSLPSATPSILKTLSECLDRGEIHLKYQQLYDKEDTDLYMYEVTSGFIFENKWQDISNLVELREDDELSIKLDRWILVESSKQLHNFIVQYPDARLIVNLNRAVLFKDRTFPEFISKLITIIRSKQQHPLTLQFSEEDILMNQQDAQKYLRNLREHGARISLRDFGHSMYSETLLREFDINALSLHTELTQMLNSDTGIEQLQEKITGYNDIKPVNIVIRELNDMTLFANAWNVDARFIEGNYFQKKLDHLIDVQEH</sequence>
<dbReference type="InterPro" id="IPR001633">
    <property type="entry name" value="EAL_dom"/>
</dbReference>
<evidence type="ECO:0000313" key="3">
    <source>
        <dbReference type="Proteomes" id="UP000621930"/>
    </source>
</evidence>
<dbReference type="SUPFAM" id="SSF55785">
    <property type="entry name" value="PYP-like sensor domain (PAS domain)"/>
    <property type="match status" value="1"/>
</dbReference>
<protein>
    <submittedName>
        <fullName evidence="2">EAL domain-containing protein</fullName>
    </submittedName>
</protein>
<dbReference type="EMBL" id="JACSPT010000002">
    <property type="protein sequence ID" value="MBD8008259.1"/>
    <property type="molecule type" value="Genomic_DNA"/>
</dbReference>
<gene>
    <name evidence="2" type="ORF">H9629_02710</name>
</gene>
<keyword evidence="3" id="KW-1185">Reference proteome</keyword>
<dbReference type="PANTHER" id="PTHR33121">
    <property type="entry name" value="CYCLIC DI-GMP PHOSPHODIESTERASE PDEF"/>
    <property type="match status" value="1"/>
</dbReference>
<accession>A0ABR8VU06</accession>
<dbReference type="InterPro" id="IPR050706">
    <property type="entry name" value="Cyclic-di-GMP_PDE-like"/>
</dbReference>
<evidence type="ECO:0000259" key="1">
    <source>
        <dbReference type="PROSITE" id="PS50883"/>
    </source>
</evidence>
<organism evidence="2 3">
    <name type="scientific">Acinetobacter pecorum</name>
    <dbReference type="NCBI Taxonomy" id="2762215"/>
    <lineage>
        <taxon>Bacteria</taxon>
        <taxon>Pseudomonadati</taxon>
        <taxon>Pseudomonadota</taxon>
        <taxon>Gammaproteobacteria</taxon>
        <taxon>Moraxellales</taxon>
        <taxon>Moraxellaceae</taxon>
        <taxon>Acinetobacter</taxon>
    </lineage>
</organism>
<dbReference type="Gene3D" id="3.30.450.20">
    <property type="entry name" value="PAS domain"/>
    <property type="match status" value="1"/>
</dbReference>
<dbReference type="RefSeq" id="WP_191730486.1">
    <property type="nucleotide sequence ID" value="NZ_JACSPT010000002.1"/>
</dbReference>
<dbReference type="InterPro" id="IPR035919">
    <property type="entry name" value="EAL_sf"/>
</dbReference>
<dbReference type="PANTHER" id="PTHR33121:SF70">
    <property type="entry name" value="SIGNALING PROTEIN YKOW"/>
    <property type="match status" value="1"/>
</dbReference>
<reference evidence="2 3" key="1">
    <citation type="submission" date="2020-08" db="EMBL/GenBank/DDBJ databases">
        <title>A Genomic Blueprint of the Chicken Gut Microbiome.</title>
        <authorList>
            <person name="Gilroy R."/>
            <person name="Ravi A."/>
            <person name="Getino M."/>
            <person name="Pursley I."/>
            <person name="Horton D.L."/>
            <person name="Alikhan N.-F."/>
            <person name="Baker D."/>
            <person name="Gharbi K."/>
            <person name="Hall N."/>
            <person name="Watson M."/>
            <person name="Adriaenssens E.M."/>
            <person name="Foster-Nyarko E."/>
            <person name="Jarju S."/>
            <person name="Secka A."/>
            <person name="Antonio M."/>
            <person name="Oren A."/>
            <person name="Chaudhuri R."/>
            <person name="La Ragione R.M."/>
            <person name="Hildebrand F."/>
            <person name="Pallen M.J."/>
        </authorList>
    </citation>
    <scope>NUCLEOTIDE SEQUENCE [LARGE SCALE GENOMIC DNA]</scope>
    <source>
        <strain evidence="2 3">Sa1BUA6</strain>
    </source>
</reference>
<dbReference type="PROSITE" id="PS50883">
    <property type="entry name" value="EAL"/>
    <property type="match status" value="1"/>
</dbReference>
<dbReference type="SMART" id="SM00052">
    <property type="entry name" value="EAL"/>
    <property type="match status" value="1"/>
</dbReference>
<feature type="domain" description="EAL" evidence="1">
    <location>
        <begin position="471"/>
        <end position="721"/>
    </location>
</feature>
<proteinExistence type="predicted"/>
<dbReference type="InterPro" id="IPR035965">
    <property type="entry name" value="PAS-like_dom_sf"/>
</dbReference>
<dbReference type="Proteomes" id="UP000621930">
    <property type="component" value="Unassembled WGS sequence"/>
</dbReference>
<evidence type="ECO:0000313" key="2">
    <source>
        <dbReference type="EMBL" id="MBD8008259.1"/>
    </source>
</evidence>
<comment type="caution">
    <text evidence="2">The sequence shown here is derived from an EMBL/GenBank/DDBJ whole genome shotgun (WGS) entry which is preliminary data.</text>
</comment>
<dbReference type="Pfam" id="PF00563">
    <property type="entry name" value="EAL"/>
    <property type="match status" value="1"/>
</dbReference>
<dbReference type="Gene3D" id="3.20.20.450">
    <property type="entry name" value="EAL domain"/>
    <property type="match status" value="1"/>
</dbReference>
<name>A0ABR8VU06_9GAMM</name>
<dbReference type="SUPFAM" id="SSF141868">
    <property type="entry name" value="EAL domain-like"/>
    <property type="match status" value="1"/>
</dbReference>